<evidence type="ECO:0000256" key="4">
    <source>
        <dbReference type="ARBA" id="ARBA00022898"/>
    </source>
</evidence>
<dbReference type="InterPro" id="IPR015424">
    <property type="entry name" value="PyrdxlP-dep_Trfase"/>
</dbReference>
<evidence type="ECO:0000256" key="3">
    <source>
        <dbReference type="ARBA" id="ARBA00022793"/>
    </source>
</evidence>
<dbReference type="AlphaFoldDB" id="A0AAV6KG82"/>
<evidence type="ECO:0000313" key="9">
    <source>
        <dbReference type="EMBL" id="KAG5551551.1"/>
    </source>
</evidence>
<dbReference type="InterPro" id="IPR002129">
    <property type="entry name" value="PyrdxlP-dep_de-COase"/>
</dbReference>
<sequence>MGERKRQRDDSVNPHSSENIELSEEQIVGDGNDIISSLPGNVIHHILSFLSTKDAIRTSILSTKWEYLWTSICDIDLNDTFPWTGKEEERSFLDFVDRVFLFHDASDIKSLTINSLELVTSSRVNSWISASLRHNIEELNLSLRWKAQPVLPCHLFTCQSLVTLKLYMNWSLKIPSLTHFSNLKTLELSHVTFSDDNSTQHLFSSCPVLQELALVKCGWKNLKTLMICIPTLKRLTIEDEAMWIRGFLSCVTKIYAANLIHLRCISSLEVDFRLYDLSSLVDASIGLYDNSSAEDATHQVLGLLSGVVNVQKLSITSDTLEGFHYDEDGYTLGRVPSCFSSSLKTVCIAYFSETAAEMWFISLEAGHDLKNGSTRVLNPLDPEEFRRQGQLIIDFLADYYKNIEKYPVRSQVEPGYLSSRLPDSAPLDPEPIETVMQDVENHIIPGITHWQSPNYFAYFPATASIAGFNGRNAARDEVLNRVGRESIVKLVIYGSDQTHSAVQKAARIAGINPENFRAIPTTKDNAFGLIPDSLESAILSDLAVGLIPLFLCAIIGTTSSTAVDPVGPLSNVARRYGVWDHVDAAQAGSAFICPMFRHFIDGIEGADSFSLNAHKWFFTNLDCCCLWVKDPNALIKALSTNPEFLRNKATESYQVVDYKDCQIGLSRRFRASYEALASAPELRSGEPPKFLGLPSASVGLAELWMGESKDYNDLHSLTPVANLLDRVPVFYNMTHLVLHSELFGDSFGVMIDLLENSPKLESLNFEEVRIYMN</sequence>
<dbReference type="InterPro" id="IPR015421">
    <property type="entry name" value="PyrdxlP-dep_Trfase_major"/>
</dbReference>
<dbReference type="FunFam" id="1.20.1340.10:FF:000001">
    <property type="entry name" value="Histidine decarboxylase"/>
    <property type="match status" value="1"/>
</dbReference>
<feature type="modified residue" description="N6-(pyridoxal phosphate)lysine" evidence="6">
    <location>
        <position position="615"/>
    </location>
</feature>
<evidence type="ECO:0000256" key="5">
    <source>
        <dbReference type="ARBA" id="ARBA00023239"/>
    </source>
</evidence>
<feature type="region of interest" description="Disordered" evidence="7">
    <location>
        <begin position="1"/>
        <end position="22"/>
    </location>
</feature>
<gene>
    <name evidence="9" type="ORF">RHGRI_009829</name>
</gene>
<dbReference type="InterPro" id="IPR036047">
    <property type="entry name" value="F-box-like_dom_sf"/>
</dbReference>
<dbReference type="GO" id="GO:0016831">
    <property type="term" value="F:carboxy-lyase activity"/>
    <property type="evidence" value="ECO:0007669"/>
    <property type="project" value="UniProtKB-KW"/>
</dbReference>
<evidence type="ECO:0000256" key="1">
    <source>
        <dbReference type="ARBA" id="ARBA00001933"/>
    </source>
</evidence>
<dbReference type="Pfam" id="PF00282">
    <property type="entry name" value="Pyridoxal_deC"/>
    <property type="match status" value="1"/>
</dbReference>
<dbReference type="InterPro" id="IPR001810">
    <property type="entry name" value="F-box_dom"/>
</dbReference>
<evidence type="ECO:0000256" key="2">
    <source>
        <dbReference type="ARBA" id="ARBA00009533"/>
    </source>
</evidence>
<dbReference type="SUPFAM" id="SSF52047">
    <property type="entry name" value="RNI-like"/>
    <property type="match status" value="1"/>
</dbReference>
<dbReference type="GO" id="GO:0030170">
    <property type="term" value="F:pyridoxal phosphate binding"/>
    <property type="evidence" value="ECO:0007669"/>
    <property type="project" value="InterPro"/>
</dbReference>
<protein>
    <recommendedName>
        <fullName evidence="8">F-box domain-containing protein</fullName>
    </recommendedName>
</protein>
<dbReference type="PROSITE" id="PS00392">
    <property type="entry name" value="DDC_GAD_HDC_YDC"/>
    <property type="match status" value="1"/>
</dbReference>
<dbReference type="Gene3D" id="3.40.640.10">
    <property type="entry name" value="Type I PLP-dependent aspartate aminotransferase-like (Major domain)"/>
    <property type="match status" value="1"/>
</dbReference>
<dbReference type="InterPro" id="IPR053781">
    <property type="entry name" value="F-box_AtFBL13-like"/>
</dbReference>
<comment type="similarity">
    <text evidence="2">Belongs to the group II decarboxylase family.</text>
</comment>
<dbReference type="InterPro" id="IPR032675">
    <property type="entry name" value="LRR_dom_sf"/>
</dbReference>
<keyword evidence="10" id="KW-1185">Reference proteome</keyword>
<dbReference type="GO" id="GO:0019752">
    <property type="term" value="P:carboxylic acid metabolic process"/>
    <property type="evidence" value="ECO:0007669"/>
    <property type="project" value="InterPro"/>
</dbReference>
<dbReference type="SUPFAM" id="SSF81383">
    <property type="entry name" value="F-box domain"/>
    <property type="match status" value="1"/>
</dbReference>
<dbReference type="GO" id="GO:0005737">
    <property type="term" value="C:cytoplasm"/>
    <property type="evidence" value="ECO:0007669"/>
    <property type="project" value="TreeGrafter"/>
</dbReference>
<keyword evidence="5" id="KW-0456">Lyase</keyword>
<dbReference type="PRINTS" id="PR00800">
    <property type="entry name" value="YHDCRBOXLASE"/>
</dbReference>
<evidence type="ECO:0000313" key="10">
    <source>
        <dbReference type="Proteomes" id="UP000823749"/>
    </source>
</evidence>
<dbReference type="InterPro" id="IPR010977">
    <property type="entry name" value="Aromatic_deC"/>
</dbReference>
<dbReference type="Proteomes" id="UP000823749">
    <property type="component" value="Chromosome 4"/>
</dbReference>
<dbReference type="InterPro" id="IPR021115">
    <property type="entry name" value="Pyridoxal-P_BS"/>
</dbReference>
<keyword evidence="4 6" id="KW-0663">Pyridoxal phosphate</keyword>
<dbReference type="PANTHER" id="PTHR11999">
    <property type="entry name" value="GROUP II PYRIDOXAL-5-PHOSPHATE DECARBOXYLASE"/>
    <property type="match status" value="1"/>
</dbReference>
<dbReference type="InterPro" id="IPR055411">
    <property type="entry name" value="LRR_FXL15/At3g58940/PEG3-like"/>
</dbReference>
<dbReference type="Pfam" id="PF00646">
    <property type="entry name" value="F-box"/>
    <property type="match status" value="1"/>
</dbReference>
<reference evidence="9" key="1">
    <citation type="submission" date="2020-08" db="EMBL/GenBank/DDBJ databases">
        <title>Plant Genome Project.</title>
        <authorList>
            <person name="Zhang R.-G."/>
        </authorList>
    </citation>
    <scope>NUCLEOTIDE SEQUENCE</scope>
    <source>
        <strain evidence="9">WSP0</strain>
        <tissue evidence="9">Leaf</tissue>
    </source>
</reference>
<dbReference type="Gene3D" id="3.80.10.10">
    <property type="entry name" value="Ribonuclease Inhibitor"/>
    <property type="match status" value="1"/>
</dbReference>
<dbReference type="Pfam" id="PF24758">
    <property type="entry name" value="LRR_At5g56370"/>
    <property type="match status" value="1"/>
</dbReference>
<comment type="cofactor">
    <cofactor evidence="1 6">
        <name>pyridoxal 5'-phosphate</name>
        <dbReference type="ChEBI" id="CHEBI:597326"/>
    </cofactor>
</comment>
<dbReference type="GO" id="GO:0006520">
    <property type="term" value="P:amino acid metabolic process"/>
    <property type="evidence" value="ECO:0007669"/>
    <property type="project" value="InterPro"/>
</dbReference>
<proteinExistence type="inferred from homology"/>
<dbReference type="PROSITE" id="PS50181">
    <property type="entry name" value="FBOX"/>
    <property type="match status" value="1"/>
</dbReference>
<keyword evidence="3" id="KW-0210">Decarboxylase</keyword>
<feature type="compositionally biased region" description="Basic and acidic residues" evidence="7">
    <location>
        <begin position="1"/>
        <end position="12"/>
    </location>
</feature>
<dbReference type="CDD" id="cd22160">
    <property type="entry name" value="F-box_AtFBL13-like"/>
    <property type="match status" value="1"/>
</dbReference>
<name>A0AAV6KG82_9ERIC</name>
<feature type="domain" description="F-box" evidence="8">
    <location>
        <begin position="32"/>
        <end position="68"/>
    </location>
</feature>
<evidence type="ECO:0000259" key="8">
    <source>
        <dbReference type="PROSITE" id="PS50181"/>
    </source>
</evidence>
<dbReference type="Gene3D" id="1.20.1280.50">
    <property type="match status" value="1"/>
</dbReference>
<comment type="caution">
    <text evidence="9">The sequence shown here is derived from an EMBL/GenBank/DDBJ whole genome shotgun (WGS) entry which is preliminary data.</text>
</comment>
<dbReference type="Gene3D" id="1.20.1340.10">
    <property type="entry name" value="dopa decarboxylase, N-terminal domain"/>
    <property type="match status" value="1"/>
</dbReference>
<dbReference type="SUPFAM" id="SSF53383">
    <property type="entry name" value="PLP-dependent transferases"/>
    <property type="match status" value="1"/>
</dbReference>
<accession>A0AAV6KG82</accession>
<evidence type="ECO:0000256" key="7">
    <source>
        <dbReference type="SAM" id="MobiDB-lite"/>
    </source>
</evidence>
<evidence type="ECO:0000256" key="6">
    <source>
        <dbReference type="PIRSR" id="PIRSR602129-50"/>
    </source>
</evidence>
<dbReference type="PANTHER" id="PTHR11999:SF96">
    <property type="entry name" value="TYROSINE DECARBOXYLASE"/>
    <property type="match status" value="1"/>
</dbReference>
<dbReference type="EMBL" id="JACTNZ010000004">
    <property type="protein sequence ID" value="KAG5551551.1"/>
    <property type="molecule type" value="Genomic_DNA"/>
</dbReference>
<organism evidence="9 10">
    <name type="scientific">Rhododendron griersonianum</name>
    <dbReference type="NCBI Taxonomy" id="479676"/>
    <lineage>
        <taxon>Eukaryota</taxon>
        <taxon>Viridiplantae</taxon>
        <taxon>Streptophyta</taxon>
        <taxon>Embryophyta</taxon>
        <taxon>Tracheophyta</taxon>
        <taxon>Spermatophyta</taxon>
        <taxon>Magnoliopsida</taxon>
        <taxon>eudicotyledons</taxon>
        <taxon>Gunneridae</taxon>
        <taxon>Pentapetalae</taxon>
        <taxon>asterids</taxon>
        <taxon>Ericales</taxon>
        <taxon>Ericaceae</taxon>
        <taxon>Ericoideae</taxon>
        <taxon>Rhodoreae</taxon>
        <taxon>Rhododendron</taxon>
    </lineage>
</organism>